<keyword evidence="3" id="KW-1185">Reference proteome</keyword>
<feature type="region of interest" description="Disordered" evidence="1">
    <location>
        <begin position="130"/>
        <end position="154"/>
    </location>
</feature>
<reference evidence="2" key="1">
    <citation type="submission" date="2021-06" db="EMBL/GenBank/DDBJ databases">
        <title>Genome Sequence of Mortierella hyaline Strain SCG-10, a Cold-Adapted, Nitrate-Reducing Fungus Isolated from Soil in Minnesota, USA.</title>
        <authorList>
            <person name="Aldossari N."/>
        </authorList>
    </citation>
    <scope>NUCLEOTIDE SEQUENCE</scope>
    <source>
        <strain evidence="2">SCG-10</strain>
    </source>
</reference>
<feature type="region of interest" description="Disordered" evidence="1">
    <location>
        <begin position="170"/>
        <end position="279"/>
    </location>
</feature>
<evidence type="ECO:0000313" key="3">
    <source>
        <dbReference type="Proteomes" id="UP000707451"/>
    </source>
</evidence>
<feature type="compositionally biased region" description="Polar residues" evidence="1">
    <location>
        <begin position="539"/>
        <end position="549"/>
    </location>
</feature>
<sequence>MSQHEQNAVGSIDPFAHTSSSKVNAGSVPLRVNSDNLYGSTHHSASPPVGGEVCQQSQAPHDPSSASKIPAIITTTTTKVTTESTTTQGRKPSLTDTLIAGAAAAATTATNAATNAVIAARRLVGNDKSSEIDLNSETPDTVQTEETSSPSKGGIFNFLKFSSTNNGLSFSQRKLSSHKHKGHSSHRHHVSSATAAAATVHHDAIQHPMKSVMPNNTTTQTTAQDSNTQHTLQNSMQHPMQDSSQDSMEQQHPAQEEQQDSMQQQQNPMQQAMPAPAPTNITFSEEPPIMRTNNNAPTSTTSTTAAAPTTSFLPRRGSIAHQTAFLREPHNTFYVTHQGGANSHALGVDQPSVSSTSKTIKTKTHSGLGVDKPLYVGVHDDPKTQARIRGSLHVDKEPVFSQHALNDPNNKGQNSHTGNLVEANSVTDNENPAPLKDSVPPRRRLPNNGLNVDSPSVATSNIAGSGSTDNTNTNRPKGTYNSGFNVDRAGHHDQKTSGFGVDKPAIVTHHLATAPKLQNPTPIVPKTTTTNSRSRSPTLNPQNSTIHPYSTTTTTSETVIDPAEMGPTVTYQNPANLSTSAPVDPIVIPADYKGPIPQVNPGEKIIWVKKTVVQTEYYDGPHDNTGSTMPPAPTQDSGIQNRRGSTGSLLDRIRGRRSSVVSTDKGKQRT</sequence>
<name>A0A9P7XRV0_9FUNG</name>
<proteinExistence type="predicted"/>
<feature type="compositionally biased region" description="Low complexity" evidence="1">
    <location>
        <begin position="74"/>
        <end position="87"/>
    </location>
</feature>
<dbReference type="OrthoDB" id="2422346at2759"/>
<gene>
    <name evidence="2" type="ORF">KI688_001221</name>
</gene>
<organism evidence="2 3">
    <name type="scientific">Linnemannia hyalina</name>
    <dbReference type="NCBI Taxonomy" id="64524"/>
    <lineage>
        <taxon>Eukaryota</taxon>
        <taxon>Fungi</taxon>
        <taxon>Fungi incertae sedis</taxon>
        <taxon>Mucoromycota</taxon>
        <taxon>Mortierellomycotina</taxon>
        <taxon>Mortierellomycetes</taxon>
        <taxon>Mortierellales</taxon>
        <taxon>Mortierellaceae</taxon>
        <taxon>Linnemannia</taxon>
    </lineage>
</organism>
<feature type="compositionally biased region" description="Polar residues" evidence="1">
    <location>
        <begin position="448"/>
        <end position="484"/>
    </location>
</feature>
<feature type="compositionally biased region" description="Polar residues" evidence="1">
    <location>
        <begin position="624"/>
        <end position="648"/>
    </location>
</feature>
<feature type="compositionally biased region" description="Low complexity" evidence="1">
    <location>
        <begin position="527"/>
        <end position="538"/>
    </location>
</feature>
<feature type="region of interest" description="Disordered" evidence="1">
    <location>
        <begin position="424"/>
        <end position="486"/>
    </location>
</feature>
<evidence type="ECO:0000313" key="2">
    <source>
        <dbReference type="EMBL" id="KAG9066006.1"/>
    </source>
</evidence>
<feature type="region of interest" description="Disordered" evidence="1">
    <location>
        <begin position="619"/>
        <end position="670"/>
    </location>
</feature>
<feature type="region of interest" description="Disordered" evidence="1">
    <location>
        <begin position="34"/>
        <end position="91"/>
    </location>
</feature>
<dbReference type="AlphaFoldDB" id="A0A9P7XRV0"/>
<evidence type="ECO:0000256" key="1">
    <source>
        <dbReference type="SAM" id="MobiDB-lite"/>
    </source>
</evidence>
<feature type="compositionally biased region" description="Basic residues" evidence="1">
    <location>
        <begin position="175"/>
        <end position="190"/>
    </location>
</feature>
<dbReference type="Proteomes" id="UP000707451">
    <property type="component" value="Unassembled WGS sequence"/>
</dbReference>
<protein>
    <submittedName>
        <fullName evidence="2">Uncharacterized protein</fullName>
    </submittedName>
</protein>
<feature type="compositionally biased region" description="Polar residues" evidence="1">
    <location>
        <begin position="54"/>
        <end position="67"/>
    </location>
</feature>
<feature type="region of interest" description="Disordered" evidence="1">
    <location>
        <begin position="517"/>
        <end position="552"/>
    </location>
</feature>
<feature type="compositionally biased region" description="Low complexity" evidence="1">
    <location>
        <begin position="240"/>
        <end position="253"/>
    </location>
</feature>
<feature type="compositionally biased region" description="Polar residues" evidence="1">
    <location>
        <begin position="132"/>
        <end position="151"/>
    </location>
</feature>
<accession>A0A9P7XRV0</accession>
<feature type="compositionally biased region" description="Low complexity" evidence="1">
    <location>
        <begin position="260"/>
        <end position="274"/>
    </location>
</feature>
<feature type="compositionally biased region" description="Polar residues" evidence="1">
    <location>
        <begin position="34"/>
        <end position="44"/>
    </location>
</feature>
<comment type="caution">
    <text evidence="2">The sequence shown here is derived from an EMBL/GenBank/DDBJ whole genome shotgun (WGS) entry which is preliminary data.</text>
</comment>
<feature type="compositionally biased region" description="Low complexity" evidence="1">
    <location>
        <begin position="215"/>
        <end position="229"/>
    </location>
</feature>
<feature type="region of interest" description="Disordered" evidence="1">
    <location>
        <begin position="1"/>
        <end position="20"/>
    </location>
</feature>
<dbReference type="EMBL" id="JAHRHY010000010">
    <property type="protein sequence ID" value="KAG9066006.1"/>
    <property type="molecule type" value="Genomic_DNA"/>
</dbReference>